<evidence type="ECO:0000313" key="9">
    <source>
        <dbReference type="Proteomes" id="UP000243589"/>
    </source>
</evidence>
<name>A0A150H6C5_9MICO</name>
<dbReference type="GO" id="GO:0052717">
    <property type="term" value="F:tRNA-specific adenosine-34 deaminase activity"/>
    <property type="evidence" value="ECO:0007669"/>
    <property type="project" value="UniProtKB-UniRule"/>
</dbReference>
<evidence type="ECO:0000259" key="7">
    <source>
        <dbReference type="PROSITE" id="PS51747"/>
    </source>
</evidence>
<dbReference type="CDD" id="cd01285">
    <property type="entry name" value="nucleoside_deaminase"/>
    <property type="match status" value="1"/>
</dbReference>
<organism evidence="8 9">
    <name type="scientific">Brevibacterium ravenspurgense</name>
    <dbReference type="NCBI Taxonomy" id="479117"/>
    <lineage>
        <taxon>Bacteria</taxon>
        <taxon>Bacillati</taxon>
        <taxon>Actinomycetota</taxon>
        <taxon>Actinomycetes</taxon>
        <taxon>Micrococcales</taxon>
        <taxon>Brevibacteriaceae</taxon>
        <taxon>Brevibacterium</taxon>
    </lineage>
</organism>
<evidence type="ECO:0000256" key="2">
    <source>
        <dbReference type="ARBA" id="ARBA00022723"/>
    </source>
</evidence>
<dbReference type="InterPro" id="IPR058535">
    <property type="entry name" value="MafB19-deam"/>
</dbReference>
<evidence type="ECO:0000256" key="6">
    <source>
        <dbReference type="HAMAP-Rule" id="MF_00972"/>
    </source>
</evidence>
<accession>A0A150H6C5</accession>
<dbReference type="PATRIC" id="fig|479117.4.peg.1685"/>
<evidence type="ECO:0000313" key="8">
    <source>
        <dbReference type="EMBL" id="KXZ57679.1"/>
    </source>
</evidence>
<dbReference type="RefSeq" id="WP_082791099.1">
    <property type="nucleotide sequence ID" value="NZ_LQQC01000011.1"/>
</dbReference>
<dbReference type="PANTHER" id="PTHR11079:SF202">
    <property type="entry name" value="TRNA-SPECIFIC ADENOSINE DEAMINASE"/>
    <property type="match status" value="1"/>
</dbReference>
<dbReference type="PROSITE" id="PS51747">
    <property type="entry name" value="CYT_DCMP_DEAMINASES_2"/>
    <property type="match status" value="1"/>
</dbReference>
<dbReference type="GO" id="GO:0008270">
    <property type="term" value="F:zinc ion binding"/>
    <property type="evidence" value="ECO:0007669"/>
    <property type="project" value="UniProtKB-UniRule"/>
</dbReference>
<comment type="function">
    <text evidence="6">Catalyzes the deamination of adenosine to inosine at the wobble position 34 of tRNA(Arg2).</text>
</comment>
<dbReference type="AlphaFoldDB" id="A0A150H6C5"/>
<keyword evidence="2 6" id="KW-0479">Metal-binding</keyword>
<keyword evidence="1 6" id="KW-0819">tRNA processing</keyword>
<dbReference type="InterPro" id="IPR002125">
    <property type="entry name" value="CMP_dCMP_dom"/>
</dbReference>
<dbReference type="InterPro" id="IPR028883">
    <property type="entry name" value="tRNA_aden_deaminase"/>
</dbReference>
<protein>
    <recommendedName>
        <fullName evidence="6">tRNA-specific adenosine deaminase</fullName>
        <ecNumber evidence="6">3.5.4.33</ecNumber>
    </recommendedName>
</protein>
<dbReference type="HAMAP" id="MF_00972">
    <property type="entry name" value="tRNA_aden_deaminase"/>
    <property type="match status" value="1"/>
</dbReference>
<feature type="binding site" evidence="6">
    <location>
        <position position="87"/>
    </location>
    <ligand>
        <name>Zn(2+)</name>
        <dbReference type="ChEBI" id="CHEBI:29105"/>
        <note>catalytic</note>
    </ligand>
</feature>
<comment type="caution">
    <text evidence="8">The sequence shown here is derived from an EMBL/GenBank/DDBJ whole genome shotgun (WGS) entry which is preliminary data.</text>
</comment>
<keyword evidence="3 6" id="KW-0378">Hydrolase</keyword>
<dbReference type="SUPFAM" id="SSF53927">
    <property type="entry name" value="Cytidine deaminase-like"/>
    <property type="match status" value="1"/>
</dbReference>
<dbReference type="InterPro" id="IPR016193">
    <property type="entry name" value="Cytidine_deaminase-like"/>
</dbReference>
<gene>
    <name evidence="6 8" type="primary">tadA</name>
    <name evidence="8" type="ORF">Bravens_01701</name>
</gene>
<reference evidence="8 9" key="1">
    <citation type="submission" date="2016-01" db="EMBL/GenBank/DDBJ databases">
        <title>Use of Whole Genome Sequencing to ascertain that Brevibacterium massiliense (Roux, Raoult 2009) is a later heterotypic synonym of Brevibacterium ravenspurgense (Mages 2008).</title>
        <authorList>
            <person name="Bernier A.-M."/>
            <person name="Burdz T."/>
            <person name="Huynh C."/>
            <person name="Pachecho A.L."/>
            <person name="Wiebe D."/>
            <person name="Bonner C."/>
            <person name="Bernard K."/>
        </authorList>
    </citation>
    <scope>NUCLEOTIDE SEQUENCE [LARGE SCALE GENOMIC DNA]</scope>
    <source>
        <strain evidence="8 9">CCUG56047</strain>
    </source>
</reference>
<comment type="cofactor">
    <cofactor evidence="6">
        <name>Zn(2+)</name>
        <dbReference type="ChEBI" id="CHEBI:29105"/>
    </cofactor>
    <text evidence="6">Binds 1 zinc ion per subunit.</text>
</comment>
<comment type="catalytic activity">
    <reaction evidence="5 6">
        <text>adenosine(34) in tRNA + H2O + H(+) = inosine(34) in tRNA + NH4(+)</text>
        <dbReference type="Rhea" id="RHEA:43168"/>
        <dbReference type="Rhea" id="RHEA-COMP:10373"/>
        <dbReference type="Rhea" id="RHEA-COMP:10374"/>
        <dbReference type="ChEBI" id="CHEBI:15377"/>
        <dbReference type="ChEBI" id="CHEBI:15378"/>
        <dbReference type="ChEBI" id="CHEBI:28938"/>
        <dbReference type="ChEBI" id="CHEBI:74411"/>
        <dbReference type="ChEBI" id="CHEBI:82852"/>
        <dbReference type="EC" id="3.5.4.33"/>
    </reaction>
</comment>
<evidence type="ECO:0000256" key="1">
    <source>
        <dbReference type="ARBA" id="ARBA00022694"/>
    </source>
</evidence>
<dbReference type="EMBL" id="LQQC01000011">
    <property type="protein sequence ID" value="KXZ57679.1"/>
    <property type="molecule type" value="Genomic_DNA"/>
</dbReference>
<feature type="binding site" evidence="6">
    <location>
        <position position="57"/>
    </location>
    <ligand>
        <name>Zn(2+)</name>
        <dbReference type="ChEBI" id="CHEBI:29105"/>
        <note>catalytic</note>
    </ligand>
</feature>
<dbReference type="GO" id="GO:0002100">
    <property type="term" value="P:tRNA wobble adenosine to inosine editing"/>
    <property type="evidence" value="ECO:0007669"/>
    <property type="project" value="UniProtKB-UniRule"/>
</dbReference>
<feature type="active site" description="Proton donor" evidence="6">
    <location>
        <position position="59"/>
    </location>
</feature>
<dbReference type="Proteomes" id="UP000243589">
    <property type="component" value="Unassembled WGS sequence"/>
</dbReference>
<feature type="binding site" evidence="6">
    <location>
        <position position="90"/>
    </location>
    <ligand>
        <name>Zn(2+)</name>
        <dbReference type="ChEBI" id="CHEBI:29105"/>
        <note>catalytic</note>
    </ligand>
</feature>
<comment type="similarity">
    <text evidence="6">Belongs to the cytidine and deoxycytidylate deaminase family.</text>
</comment>
<keyword evidence="9" id="KW-1185">Reference proteome</keyword>
<keyword evidence="4 6" id="KW-0862">Zinc</keyword>
<evidence type="ECO:0000256" key="5">
    <source>
        <dbReference type="ARBA" id="ARBA00048045"/>
    </source>
</evidence>
<dbReference type="PANTHER" id="PTHR11079">
    <property type="entry name" value="CYTOSINE DEAMINASE FAMILY MEMBER"/>
    <property type="match status" value="1"/>
</dbReference>
<dbReference type="Gene3D" id="3.40.140.10">
    <property type="entry name" value="Cytidine Deaminase, domain 2"/>
    <property type="match status" value="1"/>
</dbReference>
<sequence length="159" mass="16828">MALAVREQHAQWMGKALDQAHRCPESDVPIGAVVILDGQVVGAACNRREADADPTAHAEVLALRQAGQALGTWRLDGAVLVVTVEPCAMCAGAAMNARVGTIVFGAHEPKTGAVGSVWDLPRDRAAHPIPQVYPGVRADECRAVLDDFFADLRLPGSEE</sequence>
<evidence type="ECO:0000256" key="4">
    <source>
        <dbReference type="ARBA" id="ARBA00022833"/>
    </source>
</evidence>
<evidence type="ECO:0000256" key="3">
    <source>
        <dbReference type="ARBA" id="ARBA00022801"/>
    </source>
</evidence>
<dbReference type="Pfam" id="PF14437">
    <property type="entry name" value="MafB19-deam"/>
    <property type="match status" value="1"/>
</dbReference>
<proteinExistence type="inferred from homology"/>
<comment type="subunit">
    <text evidence="6">Homodimer.</text>
</comment>
<feature type="domain" description="CMP/dCMP-type deaminase" evidence="7">
    <location>
        <begin position="7"/>
        <end position="117"/>
    </location>
</feature>
<dbReference type="EC" id="3.5.4.33" evidence="6"/>